<evidence type="ECO:0000313" key="2">
    <source>
        <dbReference type="EMBL" id="AHY40942.1"/>
    </source>
</evidence>
<protein>
    <submittedName>
        <fullName evidence="2">Uncharacterized protein</fullName>
    </submittedName>
</protein>
<dbReference type="Proteomes" id="UP000025238">
    <property type="component" value="Chromosome"/>
</dbReference>
<sequence>MSRFSHKATTREEVQHEIDSLMRALDELKHNAARDSHKRLSALRSRAESLWHDNDWDEHYADISRRTREASRAARDCAKEHPLGTLALAAGAFAVIGYLITRR</sequence>
<evidence type="ECO:0000313" key="3">
    <source>
        <dbReference type="Proteomes" id="UP000025238"/>
    </source>
</evidence>
<keyword evidence="1" id="KW-0812">Transmembrane</keyword>
<dbReference type="PATRIC" id="fig|316.97.peg.30"/>
<evidence type="ECO:0000256" key="1">
    <source>
        <dbReference type="SAM" id="Phobius"/>
    </source>
</evidence>
<accession>A0A023WL97</accession>
<dbReference type="EMBL" id="CP007509">
    <property type="protein sequence ID" value="AHY40942.1"/>
    <property type="molecule type" value="Genomic_DNA"/>
</dbReference>
<feature type="transmembrane region" description="Helical" evidence="1">
    <location>
        <begin position="82"/>
        <end position="100"/>
    </location>
</feature>
<dbReference type="KEGG" id="pstu:UIB01_00150"/>
<gene>
    <name evidence="2" type="ORF">UIB01_00150</name>
</gene>
<keyword evidence="1" id="KW-1133">Transmembrane helix</keyword>
<proteinExistence type="predicted"/>
<dbReference type="OrthoDB" id="6899756at2"/>
<keyword evidence="1" id="KW-0472">Membrane</keyword>
<name>A0A023WL97_STUST</name>
<dbReference type="AlphaFoldDB" id="A0A023WL97"/>
<reference evidence="2 3" key="1">
    <citation type="submission" date="2014-03" db="EMBL/GenBank/DDBJ databases">
        <title>Complete genome sequence of Pseudomonas stutzeri 19SMN4.</title>
        <authorList>
            <person name="Brunet-Galmes I."/>
            <person name="Nogales B."/>
            <person name="Busquets A."/>
            <person name="Pena A."/>
            <person name="Gomila M."/>
            <person name="Garcia-Valdes E."/>
            <person name="Lalucat J."/>
            <person name="Bennasar A."/>
            <person name="Bosch R."/>
        </authorList>
    </citation>
    <scope>NUCLEOTIDE SEQUENCE [LARGE SCALE GENOMIC DNA]</scope>
    <source>
        <strain evidence="2 3">19SMN4</strain>
    </source>
</reference>
<organism evidence="2 3">
    <name type="scientific">Stutzerimonas stutzeri</name>
    <name type="common">Pseudomonas stutzeri</name>
    <dbReference type="NCBI Taxonomy" id="316"/>
    <lineage>
        <taxon>Bacteria</taxon>
        <taxon>Pseudomonadati</taxon>
        <taxon>Pseudomonadota</taxon>
        <taxon>Gammaproteobacteria</taxon>
        <taxon>Pseudomonadales</taxon>
        <taxon>Pseudomonadaceae</taxon>
        <taxon>Stutzerimonas</taxon>
    </lineage>
</organism>